<keyword evidence="2 5" id="KW-0812">Transmembrane</keyword>
<feature type="transmembrane region" description="Helical" evidence="5">
    <location>
        <begin position="281"/>
        <end position="300"/>
    </location>
</feature>
<feature type="transmembrane region" description="Helical" evidence="5">
    <location>
        <begin position="188"/>
        <end position="213"/>
    </location>
</feature>
<feature type="transmembrane region" description="Helical" evidence="5">
    <location>
        <begin position="62"/>
        <end position="81"/>
    </location>
</feature>
<comment type="caution">
    <text evidence="7">The sequence shown here is derived from an EMBL/GenBank/DDBJ whole genome shotgun (WGS) entry which is preliminary data.</text>
</comment>
<dbReference type="Pfam" id="PF13515">
    <property type="entry name" value="FUSC_2"/>
    <property type="match status" value="1"/>
</dbReference>
<dbReference type="InterPro" id="IPR049453">
    <property type="entry name" value="Memb_transporter_dom"/>
</dbReference>
<dbReference type="EMBL" id="JAUSWL010000002">
    <property type="protein sequence ID" value="MDQ0542533.1"/>
    <property type="molecule type" value="Genomic_DNA"/>
</dbReference>
<evidence type="ECO:0000256" key="5">
    <source>
        <dbReference type="SAM" id="Phobius"/>
    </source>
</evidence>
<feature type="transmembrane region" description="Helical" evidence="5">
    <location>
        <begin position="312"/>
        <end position="329"/>
    </location>
</feature>
<name>A0AAJ1WWT0_9HYPH</name>
<proteinExistence type="predicted"/>
<sequence length="355" mass="37247">MAALPRPDPLVDPHFAIRSAIGITLTYALVEPLGVAPASILPAMAVSQICSQRGDYVPGRTLVGAVITVAILWAIYGVTILVREQMLVFVGVVMAILYGAFHVLLRTGNPLAILVLVFTTLLSVLVVDSVAAAEAMRDAFTVTSVVTAILVPLLNLLLPVRRAGSPAAAPTAPSPGEARAGLQALLRLLALAPVLLGLWFVFPPSGIIVPIMACMVLAYPSRDAQRVEAFERLTATLLGGTVSLAILLLFSWQAHFPVLFLLIFLVALWFTGRMVDGPSSVNTYQVGLTVIAGLVSAGMTSTHPMQDAVQRLVLTVLGTGVALGGLMFLESLFGGRPYPGSASAGGDRPRRPDGA</sequence>
<reference evidence="7" key="1">
    <citation type="submission" date="2023-07" db="EMBL/GenBank/DDBJ databases">
        <title>Genomic Encyclopedia of Type Strains, Phase IV (KMG-IV): sequencing the most valuable type-strain genomes for metagenomic binning, comparative biology and taxonomic classification.</title>
        <authorList>
            <person name="Goeker M."/>
        </authorList>
    </citation>
    <scope>NUCLEOTIDE SEQUENCE</scope>
    <source>
        <strain evidence="7">DSM 19569</strain>
    </source>
</reference>
<dbReference type="RefSeq" id="WP_230365829.1">
    <property type="nucleotide sequence ID" value="NZ_JAJALK010000003.1"/>
</dbReference>
<feature type="transmembrane region" description="Helical" evidence="5">
    <location>
        <begin position="258"/>
        <end position="275"/>
    </location>
</feature>
<feature type="transmembrane region" description="Helical" evidence="5">
    <location>
        <begin position="139"/>
        <end position="158"/>
    </location>
</feature>
<feature type="domain" description="Integral membrane bound transporter" evidence="6">
    <location>
        <begin position="196"/>
        <end position="323"/>
    </location>
</feature>
<keyword evidence="3 5" id="KW-1133">Transmembrane helix</keyword>
<evidence type="ECO:0000256" key="2">
    <source>
        <dbReference type="ARBA" id="ARBA00022692"/>
    </source>
</evidence>
<evidence type="ECO:0000313" key="8">
    <source>
        <dbReference type="Proteomes" id="UP001223420"/>
    </source>
</evidence>
<feature type="transmembrane region" description="Helical" evidence="5">
    <location>
        <begin position="87"/>
        <end position="105"/>
    </location>
</feature>
<feature type="transmembrane region" description="Helical" evidence="5">
    <location>
        <begin position="20"/>
        <end position="41"/>
    </location>
</feature>
<evidence type="ECO:0000256" key="1">
    <source>
        <dbReference type="ARBA" id="ARBA00004141"/>
    </source>
</evidence>
<gene>
    <name evidence="7" type="ORF">QO001_001451</name>
</gene>
<comment type="subcellular location">
    <subcellularLocation>
        <location evidence="1">Membrane</location>
        <topology evidence="1">Multi-pass membrane protein</topology>
    </subcellularLocation>
</comment>
<protein>
    <recommendedName>
        <fullName evidence="6">Integral membrane bound transporter domain-containing protein</fullName>
    </recommendedName>
</protein>
<dbReference type="AlphaFoldDB" id="A0AAJ1WWT0"/>
<feature type="transmembrane region" description="Helical" evidence="5">
    <location>
        <begin position="112"/>
        <end position="133"/>
    </location>
</feature>
<evidence type="ECO:0000313" key="7">
    <source>
        <dbReference type="EMBL" id="MDQ0542533.1"/>
    </source>
</evidence>
<keyword evidence="4 5" id="KW-0472">Membrane</keyword>
<organism evidence="7 8">
    <name type="scientific">Methylobacterium brachiatum</name>
    <dbReference type="NCBI Taxonomy" id="269660"/>
    <lineage>
        <taxon>Bacteria</taxon>
        <taxon>Pseudomonadati</taxon>
        <taxon>Pseudomonadota</taxon>
        <taxon>Alphaproteobacteria</taxon>
        <taxon>Hyphomicrobiales</taxon>
        <taxon>Methylobacteriaceae</taxon>
        <taxon>Methylobacterium</taxon>
    </lineage>
</organism>
<dbReference type="GO" id="GO:0016020">
    <property type="term" value="C:membrane"/>
    <property type="evidence" value="ECO:0007669"/>
    <property type="project" value="UniProtKB-SubCell"/>
</dbReference>
<evidence type="ECO:0000256" key="4">
    <source>
        <dbReference type="ARBA" id="ARBA00023136"/>
    </source>
</evidence>
<evidence type="ECO:0000256" key="3">
    <source>
        <dbReference type="ARBA" id="ARBA00022989"/>
    </source>
</evidence>
<evidence type="ECO:0000259" key="6">
    <source>
        <dbReference type="Pfam" id="PF13515"/>
    </source>
</evidence>
<accession>A0AAJ1WWT0</accession>
<dbReference type="Proteomes" id="UP001223420">
    <property type="component" value="Unassembled WGS sequence"/>
</dbReference>
<feature type="transmembrane region" description="Helical" evidence="5">
    <location>
        <begin position="233"/>
        <end position="251"/>
    </location>
</feature>